<dbReference type="SUPFAM" id="SSF56935">
    <property type="entry name" value="Porins"/>
    <property type="match status" value="1"/>
</dbReference>
<organism evidence="1 2">
    <name type="scientific">Sphagnum jensenii</name>
    <dbReference type="NCBI Taxonomy" id="128206"/>
    <lineage>
        <taxon>Eukaryota</taxon>
        <taxon>Viridiplantae</taxon>
        <taxon>Streptophyta</taxon>
        <taxon>Embryophyta</taxon>
        <taxon>Bryophyta</taxon>
        <taxon>Sphagnophytina</taxon>
        <taxon>Sphagnopsida</taxon>
        <taxon>Sphagnales</taxon>
        <taxon>Sphagnaceae</taxon>
        <taxon>Sphagnum</taxon>
    </lineage>
</organism>
<gene>
    <name evidence="1" type="ORF">CSSPJE1EN1_LOCUS28677</name>
</gene>
<proteinExistence type="predicted"/>
<evidence type="ECO:0008006" key="3">
    <source>
        <dbReference type="Google" id="ProtNLM"/>
    </source>
</evidence>
<name>A0ABP0VFS4_9BRYO</name>
<keyword evidence="2" id="KW-1185">Reference proteome</keyword>
<feature type="non-terminal residue" evidence="1">
    <location>
        <position position="1"/>
    </location>
</feature>
<dbReference type="EMBL" id="CAXAQS010000811">
    <property type="protein sequence ID" value="CAK9253299.1"/>
    <property type="molecule type" value="Genomic_DNA"/>
</dbReference>
<reference evidence="1" key="1">
    <citation type="submission" date="2024-02" db="EMBL/GenBank/DDBJ databases">
        <authorList>
            <consortium name="ELIXIR-Norway"/>
            <consortium name="Elixir Norway"/>
        </authorList>
    </citation>
    <scope>NUCLEOTIDE SEQUENCE</scope>
</reference>
<dbReference type="Proteomes" id="UP001497444">
    <property type="component" value="Unassembled WGS sequence"/>
</dbReference>
<dbReference type="Gene3D" id="2.40.160.60">
    <property type="entry name" value="Outer membrane protein transport protein (OMPP1/FadL/TodX)"/>
    <property type="match status" value="1"/>
</dbReference>
<sequence length="436" mass="46861">GASTFAQTYEADAGQLAQTGLSGTARSLGAGGAFSTVGADMSSMSSNPAGLALYRSHEFAISGGGIWGGTNSSYQGQSSSASFSKATLSQAGFVFATRKLSNYDDLRYNRGGSALDRFVIGFGYQKLADFNRTDYFYGTNTKNSYAEALATELNANSNPINPSNFSIPAVNAYNTYAADYTDSTNTRLGSKMGLPINQIGQVTTQGSMSELNLTMGFNVGNTIYIGAGLGVPYISYHRYSSFGESNSGGDSSYTSQFNYSLTGWGVNGKFGVIVKPVQWLRVGAAVQTPTIYRLSESDWGTTQSIFGDSAYGSQNSLNYQFTYNNPLKGTFGASFYLKQWGFLSVDYELNDYGHARYTFDGSDRSVSDQINTNINNMYKLASTVKAGAEFAYKSLRVRAGFAWSESPFKNSLAPSGYDGARFNYTAGQPSESRSAE</sequence>
<protein>
    <recommendedName>
        <fullName evidence="3">Outer membrane protein</fullName>
    </recommendedName>
</protein>
<evidence type="ECO:0000313" key="1">
    <source>
        <dbReference type="EMBL" id="CAK9253299.1"/>
    </source>
</evidence>
<evidence type="ECO:0000313" key="2">
    <source>
        <dbReference type="Proteomes" id="UP001497444"/>
    </source>
</evidence>
<accession>A0ABP0VFS4</accession>
<comment type="caution">
    <text evidence="1">The sequence shown here is derived from an EMBL/GenBank/DDBJ whole genome shotgun (WGS) entry which is preliminary data.</text>
</comment>